<dbReference type="KEGG" id="fya:KMW28_25065"/>
<accession>A0AAX1N9N4</accession>
<name>A0AAX1N9N4_9BACT</name>
<proteinExistence type="predicted"/>
<dbReference type="AlphaFoldDB" id="A0AAX1N9N4"/>
<evidence type="ECO:0000313" key="2">
    <source>
        <dbReference type="Proteomes" id="UP000678679"/>
    </source>
</evidence>
<sequence length="106" mass="12401">MEKTKIDFTMTEGKCQNYFEAFKENLGGKITDNNYRLDNHLGTMDWTAYDIMDGVHFVIADTNLKEPLHIRRKVSKVKDSIHINVVKKGYVSHYFKDFDPCCYEGK</sequence>
<organism evidence="1 2">
    <name type="scientific">Flammeovirga yaeyamensis</name>
    <dbReference type="NCBI Taxonomy" id="367791"/>
    <lineage>
        <taxon>Bacteria</taxon>
        <taxon>Pseudomonadati</taxon>
        <taxon>Bacteroidota</taxon>
        <taxon>Cytophagia</taxon>
        <taxon>Cytophagales</taxon>
        <taxon>Flammeovirgaceae</taxon>
        <taxon>Flammeovirga</taxon>
    </lineage>
</organism>
<dbReference type="RefSeq" id="WP_169663654.1">
    <property type="nucleotide sequence ID" value="NZ_CP076133.1"/>
</dbReference>
<dbReference type="Proteomes" id="UP000678679">
    <property type="component" value="Chromosome 2"/>
</dbReference>
<dbReference type="EMBL" id="CP076133">
    <property type="protein sequence ID" value="QWG04165.1"/>
    <property type="molecule type" value="Genomic_DNA"/>
</dbReference>
<reference evidence="1 2" key="1">
    <citation type="submission" date="2021-05" db="EMBL/GenBank/DDBJ databases">
        <title>Comparative genomic studies on the polysaccharide-degrading batcterial strains of the Flammeovirga genus.</title>
        <authorList>
            <person name="Zewei F."/>
            <person name="Zheng Z."/>
            <person name="Yu L."/>
            <person name="Ruyue G."/>
            <person name="Yanhong M."/>
            <person name="Yuanyuan C."/>
            <person name="Jingyan G."/>
            <person name="Wenjun H."/>
        </authorList>
    </citation>
    <scope>NUCLEOTIDE SEQUENCE [LARGE SCALE GENOMIC DNA]</scope>
    <source>
        <strain evidence="1 2">NBRC:100898</strain>
    </source>
</reference>
<keyword evidence="2" id="KW-1185">Reference proteome</keyword>
<protein>
    <submittedName>
        <fullName evidence="1">Uncharacterized protein</fullName>
    </submittedName>
</protein>
<gene>
    <name evidence="1" type="ORF">KMW28_25065</name>
</gene>
<evidence type="ECO:0000313" key="1">
    <source>
        <dbReference type="EMBL" id="QWG04165.1"/>
    </source>
</evidence>